<gene>
    <name evidence="1" type="ORF">FBUS_02686</name>
</gene>
<dbReference type="AlphaFoldDB" id="A0A8E0S0A3"/>
<sequence>MSSVLSNGFLHSRIIEKLRYSRDPLSVVKALNQNGIQLKSLNDCAEIGALLCDIVRRNYGLGVKILIDCGLDLSIEDPSTGDTPLLLVCSEGLCGSAKQLIHGLPRRALLHKNHTGKTALGHLLTRGHASCGCLEALLGRLHPCEQILPSNLDATSDVVDDTSSLEQTPSNNATCDSNTVILNIESLLSRIRTADPERIFAVLQLWIRYNLFLLPDSNLPNVKQQQRNVESLCRHLVDPMLKQMIGTAESESHGTLPIPDKLLHLINQMIILGQLDANTGWTELAQFISSLFDSISSSSELEGARRLLGNPVSLQATCIFRLRQLMQQRFIQMCHNPHASACEVSDALVFFHWIRSLPIPTFMKSHILLESTDFHFHQ</sequence>
<keyword evidence="2" id="KW-1185">Reference proteome</keyword>
<dbReference type="Gene3D" id="1.25.40.20">
    <property type="entry name" value="Ankyrin repeat-containing domain"/>
    <property type="match status" value="1"/>
</dbReference>
<protein>
    <submittedName>
        <fullName evidence="1">Uncharacterized protein</fullName>
    </submittedName>
</protein>
<proteinExistence type="predicted"/>
<evidence type="ECO:0000313" key="2">
    <source>
        <dbReference type="Proteomes" id="UP000728185"/>
    </source>
</evidence>
<accession>A0A8E0S0A3</accession>
<dbReference type="SUPFAM" id="SSF48403">
    <property type="entry name" value="Ankyrin repeat"/>
    <property type="match status" value="1"/>
</dbReference>
<evidence type="ECO:0000313" key="1">
    <source>
        <dbReference type="EMBL" id="KAA0193014.1"/>
    </source>
</evidence>
<name>A0A8E0S0A3_9TREM</name>
<comment type="caution">
    <text evidence="1">The sequence shown here is derived from an EMBL/GenBank/DDBJ whole genome shotgun (WGS) entry which is preliminary data.</text>
</comment>
<dbReference type="Proteomes" id="UP000728185">
    <property type="component" value="Unassembled WGS sequence"/>
</dbReference>
<reference evidence="1" key="1">
    <citation type="submission" date="2019-05" db="EMBL/GenBank/DDBJ databases">
        <title>Annotation for the trematode Fasciolopsis buski.</title>
        <authorList>
            <person name="Choi Y.-J."/>
        </authorList>
    </citation>
    <scope>NUCLEOTIDE SEQUENCE</scope>
    <source>
        <strain evidence="1">HT</strain>
        <tissue evidence="1">Whole worm</tissue>
    </source>
</reference>
<dbReference type="EMBL" id="LUCM01005306">
    <property type="protein sequence ID" value="KAA0193014.1"/>
    <property type="molecule type" value="Genomic_DNA"/>
</dbReference>
<organism evidence="1 2">
    <name type="scientific">Fasciolopsis buskii</name>
    <dbReference type="NCBI Taxonomy" id="27845"/>
    <lineage>
        <taxon>Eukaryota</taxon>
        <taxon>Metazoa</taxon>
        <taxon>Spiralia</taxon>
        <taxon>Lophotrochozoa</taxon>
        <taxon>Platyhelminthes</taxon>
        <taxon>Trematoda</taxon>
        <taxon>Digenea</taxon>
        <taxon>Plagiorchiida</taxon>
        <taxon>Echinostomata</taxon>
        <taxon>Echinostomatoidea</taxon>
        <taxon>Fasciolidae</taxon>
        <taxon>Fasciolopsis</taxon>
    </lineage>
</organism>
<dbReference type="InterPro" id="IPR036770">
    <property type="entry name" value="Ankyrin_rpt-contain_sf"/>
</dbReference>
<dbReference type="OrthoDB" id="6255016at2759"/>